<sequence length="374" mass="41785">MTKTNGEYKGHCLTVPYPIQGHINPMLQFAKRLSHKHLKITFALTKFLFKTTTHLSGGESISIRVISDGFDNGGRAQAKSFEEYQIRFMQTGQQTLSELLHDLAISGCNVDCVVYDPFIPWVLDVAKGFGLNTAVFFKQSCAVDNIYYQVYSGELKPPVLGSEPVVVPGLPPMRPEEMPSFIYVHGSYPAAFKMVADQFRNVDKADWIFVNTFLQVGRGGTASEEAMLPNNFSNETLEKGLIVSWSSQLEVLAHEAIGCFITHCGWNSTLEGLSLGVPMVAMPQWTDQSTNAKFVEEVWGVGIRAIVDDKGLVTKEEIVRCIKHVMDSDDGKKIRVNGIKWKEMAREVVDEGRSSDRNIEEFVSILDKSFQKTN</sequence>
<comment type="similarity">
    <text evidence="1 3">Belongs to the UDP-glycosyltransferase family.</text>
</comment>
<organism evidence="4 5">
    <name type="scientific">Buddleja alternifolia</name>
    <dbReference type="NCBI Taxonomy" id="168488"/>
    <lineage>
        <taxon>Eukaryota</taxon>
        <taxon>Viridiplantae</taxon>
        <taxon>Streptophyta</taxon>
        <taxon>Embryophyta</taxon>
        <taxon>Tracheophyta</taxon>
        <taxon>Spermatophyta</taxon>
        <taxon>Magnoliopsida</taxon>
        <taxon>eudicotyledons</taxon>
        <taxon>Gunneridae</taxon>
        <taxon>Pentapetalae</taxon>
        <taxon>asterids</taxon>
        <taxon>lamiids</taxon>
        <taxon>Lamiales</taxon>
        <taxon>Scrophulariaceae</taxon>
        <taxon>Buddlejeae</taxon>
        <taxon>Buddleja</taxon>
    </lineage>
</organism>
<name>A0AAV6WTK4_9LAMI</name>
<dbReference type="CDD" id="cd03784">
    <property type="entry name" value="GT1_Gtf-like"/>
    <property type="match status" value="1"/>
</dbReference>
<dbReference type="Gene3D" id="3.40.50.2000">
    <property type="entry name" value="Glycogen Phosphorylase B"/>
    <property type="match status" value="3"/>
</dbReference>
<dbReference type="InterPro" id="IPR002213">
    <property type="entry name" value="UDP_glucos_trans"/>
</dbReference>
<proteinExistence type="inferred from homology"/>
<evidence type="ECO:0000256" key="2">
    <source>
        <dbReference type="ARBA" id="ARBA00022679"/>
    </source>
</evidence>
<evidence type="ECO:0000256" key="1">
    <source>
        <dbReference type="ARBA" id="ARBA00009995"/>
    </source>
</evidence>
<evidence type="ECO:0000313" key="5">
    <source>
        <dbReference type="Proteomes" id="UP000826271"/>
    </source>
</evidence>
<dbReference type="Pfam" id="PF00201">
    <property type="entry name" value="UDPGT"/>
    <property type="match status" value="1"/>
</dbReference>
<dbReference type="Proteomes" id="UP000826271">
    <property type="component" value="Unassembled WGS sequence"/>
</dbReference>
<keyword evidence="2 3" id="KW-0808">Transferase</keyword>
<evidence type="ECO:0008006" key="6">
    <source>
        <dbReference type="Google" id="ProtNLM"/>
    </source>
</evidence>
<dbReference type="PANTHER" id="PTHR11926">
    <property type="entry name" value="GLUCOSYL/GLUCURONOSYL TRANSFERASES"/>
    <property type="match status" value="1"/>
</dbReference>
<keyword evidence="3" id="KW-0328">Glycosyltransferase</keyword>
<evidence type="ECO:0000313" key="4">
    <source>
        <dbReference type="EMBL" id="KAG8372275.1"/>
    </source>
</evidence>
<accession>A0AAV6WTK4</accession>
<dbReference type="GO" id="GO:0080043">
    <property type="term" value="F:quercetin 3-O-glucosyltransferase activity"/>
    <property type="evidence" value="ECO:0007669"/>
    <property type="project" value="TreeGrafter"/>
</dbReference>
<protein>
    <recommendedName>
        <fullName evidence="6">Glycosyltransferase</fullName>
    </recommendedName>
</protein>
<dbReference type="GO" id="GO:0080044">
    <property type="term" value="F:quercetin 7-O-glucosyltransferase activity"/>
    <property type="evidence" value="ECO:0007669"/>
    <property type="project" value="TreeGrafter"/>
</dbReference>
<comment type="caution">
    <text evidence="4">The sequence shown here is derived from an EMBL/GenBank/DDBJ whole genome shotgun (WGS) entry which is preliminary data.</text>
</comment>
<dbReference type="SUPFAM" id="SSF53756">
    <property type="entry name" value="UDP-Glycosyltransferase/glycogen phosphorylase"/>
    <property type="match status" value="1"/>
</dbReference>
<gene>
    <name evidence="4" type="ORF">BUALT_Bualt12G0049400</name>
</gene>
<evidence type="ECO:0000256" key="3">
    <source>
        <dbReference type="RuleBase" id="RU003718"/>
    </source>
</evidence>
<keyword evidence="5" id="KW-1185">Reference proteome</keyword>
<dbReference type="PROSITE" id="PS00375">
    <property type="entry name" value="UDPGT"/>
    <property type="match status" value="1"/>
</dbReference>
<dbReference type="EMBL" id="WHWC01000012">
    <property type="protein sequence ID" value="KAG8372275.1"/>
    <property type="molecule type" value="Genomic_DNA"/>
</dbReference>
<dbReference type="AlphaFoldDB" id="A0AAV6WTK4"/>
<reference evidence="4" key="1">
    <citation type="submission" date="2019-10" db="EMBL/GenBank/DDBJ databases">
        <authorList>
            <person name="Zhang R."/>
            <person name="Pan Y."/>
            <person name="Wang J."/>
            <person name="Ma R."/>
            <person name="Yu S."/>
        </authorList>
    </citation>
    <scope>NUCLEOTIDE SEQUENCE</scope>
    <source>
        <strain evidence="4">LA-IB0</strain>
        <tissue evidence="4">Leaf</tissue>
    </source>
</reference>
<dbReference type="InterPro" id="IPR035595">
    <property type="entry name" value="UDP_glycos_trans_CS"/>
</dbReference>
<dbReference type="PANTHER" id="PTHR11926:SF1553">
    <property type="entry name" value="GLYCOSYLTRANSFERASE"/>
    <property type="match status" value="1"/>
</dbReference>